<feature type="region of interest" description="Disordered" evidence="1">
    <location>
        <begin position="112"/>
        <end position="232"/>
    </location>
</feature>
<sequence>MCRAMNLLSEYKGIRNTFRILPHERRKEGWRIASETRAALMACVAYLTRLEEVEKYSERWKELRLATIGLQDYVWSVEWEINHRRVQADKQNTIERVIEELLEEGWVVRDEEGGKGKGKGRGRGKGKRLERLERVSEGEVSKGEVSYGEVSQGEVSEGEVSHGEVSHGEVSHGEVSRGEVSEGEVRQGEGSQGKVSQGKVSQGEGSQGERSLEEAESASRESGSSLEFRCVG</sequence>
<dbReference type="Proteomes" id="UP001174997">
    <property type="component" value="Unassembled WGS sequence"/>
</dbReference>
<feature type="compositionally biased region" description="Basic residues" evidence="1">
    <location>
        <begin position="116"/>
        <end position="126"/>
    </location>
</feature>
<feature type="compositionally biased region" description="Low complexity" evidence="1">
    <location>
        <begin position="220"/>
        <end position="232"/>
    </location>
</feature>
<reference evidence="2" key="1">
    <citation type="submission" date="2023-06" db="EMBL/GenBank/DDBJ databases">
        <title>Genome-scale phylogeny and comparative genomics of the fungal order Sordariales.</title>
        <authorList>
            <consortium name="Lawrence Berkeley National Laboratory"/>
            <person name="Hensen N."/>
            <person name="Bonometti L."/>
            <person name="Westerberg I."/>
            <person name="Brannstrom I.O."/>
            <person name="Guillou S."/>
            <person name="Cros-Aarteil S."/>
            <person name="Calhoun S."/>
            <person name="Haridas S."/>
            <person name="Kuo A."/>
            <person name="Mondo S."/>
            <person name="Pangilinan J."/>
            <person name="Riley R."/>
            <person name="Labutti K."/>
            <person name="Andreopoulos B."/>
            <person name="Lipzen A."/>
            <person name="Chen C."/>
            <person name="Yanf M."/>
            <person name="Daum C."/>
            <person name="Ng V."/>
            <person name="Clum A."/>
            <person name="Steindorff A."/>
            <person name="Ohm R."/>
            <person name="Martin F."/>
            <person name="Silar P."/>
            <person name="Natvig D."/>
            <person name="Lalanne C."/>
            <person name="Gautier V."/>
            <person name="Ament-Velasquez S.L."/>
            <person name="Kruys A."/>
            <person name="Hutchinson M.I."/>
            <person name="Powell A.J."/>
            <person name="Barry K."/>
            <person name="Miller A.N."/>
            <person name="Grigoriev I.V."/>
            <person name="Debuchy R."/>
            <person name="Gladieux P."/>
            <person name="Thoren M.H."/>
            <person name="Johannesson H."/>
        </authorList>
    </citation>
    <scope>NUCLEOTIDE SEQUENCE</scope>
    <source>
        <strain evidence="2">CBS 307.81</strain>
    </source>
</reference>
<protein>
    <submittedName>
        <fullName evidence="2">Uncharacterized protein</fullName>
    </submittedName>
</protein>
<feature type="compositionally biased region" description="Polar residues" evidence="1">
    <location>
        <begin position="193"/>
        <end position="204"/>
    </location>
</feature>
<feature type="compositionally biased region" description="Basic and acidic residues" evidence="1">
    <location>
        <begin position="127"/>
        <end position="142"/>
    </location>
</feature>
<organism evidence="2 3">
    <name type="scientific">Cercophora samala</name>
    <dbReference type="NCBI Taxonomy" id="330535"/>
    <lineage>
        <taxon>Eukaryota</taxon>
        <taxon>Fungi</taxon>
        <taxon>Dikarya</taxon>
        <taxon>Ascomycota</taxon>
        <taxon>Pezizomycotina</taxon>
        <taxon>Sordariomycetes</taxon>
        <taxon>Sordariomycetidae</taxon>
        <taxon>Sordariales</taxon>
        <taxon>Lasiosphaeriaceae</taxon>
        <taxon>Cercophora</taxon>
    </lineage>
</organism>
<evidence type="ECO:0000256" key="1">
    <source>
        <dbReference type="SAM" id="MobiDB-lite"/>
    </source>
</evidence>
<gene>
    <name evidence="2" type="ORF">QBC41DRAFT_395628</name>
</gene>
<dbReference type="EMBL" id="JAULSY010000007">
    <property type="protein sequence ID" value="KAK0673292.1"/>
    <property type="molecule type" value="Genomic_DNA"/>
</dbReference>
<comment type="caution">
    <text evidence="2">The sequence shown here is derived from an EMBL/GenBank/DDBJ whole genome shotgun (WGS) entry which is preliminary data.</text>
</comment>
<feature type="compositionally biased region" description="Basic and acidic residues" evidence="1">
    <location>
        <begin position="159"/>
        <end position="187"/>
    </location>
</feature>
<evidence type="ECO:0000313" key="3">
    <source>
        <dbReference type="Proteomes" id="UP001174997"/>
    </source>
</evidence>
<feature type="compositionally biased region" description="Basic and acidic residues" evidence="1">
    <location>
        <begin position="210"/>
        <end position="219"/>
    </location>
</feature>
<accession>A0AA40DDX7</accession>
<keyword evidence="3" id="KW-1185">Reference proteome</keyword>
<evidence type="ECO:0000313" key="2">
    <source>
        <dbReference type="EMBL" id="KAK0673292.1"/>
    </source>
</evidence>
<proteinExistence type="predicted"/>
<dbReference type="AlphaFoldDB" id="A0AA40DDX7"/>
<feature type="compositionally biased region" description="Low complexity" evidence="1">
    <location>
        <begin position="143"/>
        <end position="155"/>
    </location>
</feature>
<name>A0AA40DDX7_9PEZI</name>